<protein>
    <submittedName>
        <fullName evidence="2">Antibiotic biosynthesis monooxygenase</fullName>
    </submittedName>
</protein>
<dbReference type="Proteomes" id="UP000719267">
    <property type="component" value="Unassembled WGS sequence"/>
</dbReference>
<dbReference type="RefSeq" id="WP_219041218.1">
    <property type="nucleotide sequence ID" value="NZ_JAHWDF010000021.1"/>
</dbReference>
<evidence type="ECO:0000259" key="1">
    <source>
        <dbReference type="Pfam" id="PF03992"/>
    </source>
</evidence>
<name>A0ABS6W549_9FLAO</name>
<reference evidence="2 3" key="1">
    <citation type="submission" date="2021-07" db="EMBL/GenBank/DDBJ databases">
        <title>Mesonia aestuariivivens sp. nov., isolated from a tidal flat.</title>
        <authorList>
            <person name="Kim Y.-O."/>
            <person name="Yoon J.-H."/>
        </authorList>
    </citation>
    <scope>NUCLEOTIDE SEQUENCE [LARGE SCALE GENOMIC DNA]</scope>
    <source>
        <strain evidence="2 3">JHPTF-M18</strain>
    </source>
</reference>
<keyword evidence="2" id="KW-0560">Oxidoreductase</keyword>
<dbReference type="GO" id="GO:0004497">
    <property type="term" value="F:monooxygenase activity"/>
    <property type="evidence" value="ECO:0007669"/>
    <property type="project" value="UniProtKB-KW"/>
</dbReference>
<sequence>MKNTYHVLVRFEIQEEKFQTLYSLIKEFFEKEVNSSPGFISSQILTNEEKTIVINKATWASKEKFDKFAQETASKSEISKKIAAFNPLRETFYEFDYLKKRK</sequence>
<dbReference type="EMBL" id="JAHWDF010000021">
    <property type="protein sequence ID" value="MBW2962934.1"/>
    <property type="molecule type" value="Genomic_DNA"/>
</dbReference>
<accession>A0ABS6W549</accession>
<proteinExistence type="predicted"/>
<keyword evidence="2" id="KW-0503">Monooxygenase</keyword>
<feature type="domain" description="ABM" evidence="1">
    <location>
        <begin position="5"/>
        <end position="73"/>
    </location>
</feature>
<organism evidence="2 3">
    <name type="scientific">Mesonia aestuariivivens</name>
    <dbReference type="NCBI Taxonomy" id="2796128"/>
    <lineage>
        <taxon>Bacteria</taxon>
        <taxon>Pseudomonadati</taxon>
        <taxon>Bacteroidota</taxon>
        <taxon>Flavobacteriia</taxon>
        <taxon>Flavobacteriales</taxon>
        <taxon>Flavobacteriaceae</taxon>
        <taxon>Mesonia</taxon>
    </lineage>
</organism>
<gene>
    <name evidence="2" type="ORF">KW502_14180</name>
</gene>
<dbReference type="Pfam" id="PF03992">
    <property type="entry name" value="ABM"/>
    <property type="match status" value="1"/>
</dbReference>
<evidence type="ECO:0000313" key="3">
    <source>
        <dbReference type="Proteomes" id="UP000719267"/>
    </source>
</evidence>
<evidence type="ECO:0000313" key="2">
    <source>
        <dbReference type="EMBL" id="MBW2962934.1"/>
    </source>
</evidence>
<dbReference type="InterPro" id="IPR007138">
    <property type="entry name" value="ABM_dom"/>
</dbReference>
<comment type="caution">
    <text evidence="2">The sequence shown here is derived from an EMBL/GenBank/DDBJ whole genome shotgun (WGS) entry which is preliminary data.</text>
</comment>
<keyword evidence="3" id="KW-1185">Reference proteome</keyword>